<dbReference type="GO" id="GO:0061542">
    <property type="term" value="F:3-demethylubiquinol 3-O-methyltransferase activity"/>
    <property type="evidence" value="ECO:0007669"/>
    <property type="project" value="UniProtKB-EC"/>
</dbReference>
<sequence length="236" mass="25275">MHEQLNRYGDVARPNAGGHGMDIASQRADELDALAIRQIESLVALAEGRYPIHALDVGCGRGGQAARMARAGAQVLAVDIEDHAADMAAAMRAQGAADAAWSFRRIGIAEIGTIEVEPRIVVCQRTIHYLRHSDALAALRTLRAICAAGAMLYLSASGLDSELGDGYPGANVDVCDRFAPLLPDRAAAHNIRPPVCLYQECELASLVLEAGWQVQQTFRSDFGNVKLVASRESCEP</sequence>
<keyword evidence="2" id="KW-0830">Ubiquinone</keyword>
<evidence type="ECO:0000259" key="1">
    <source>
        <dbReference type="Pfam" id="PF13649"/>
    </source>
</evidence>
<dbReference type="AlphaFoldDB" id="A0A1J5R4P7"/>
<dbReference type="InterPro" id="IPR041698">
    <property type="entry name" value="Methyltransf_25"/>
</dbReference>
<gene>
    <name evidence="2" type="primary">ubiG_27</name>
    <name evidence="2" type="ORF">GALL_271490</name>
</gene>
<dbReference type="EC" id="2.1.1.64" evidence="2"/>
<reference evidence="2" key="1">
    <citation type="submission" date="2016-10" db="EMBL/GenBank/DDBJ databases">
        <title>Sequence of Gallionella enrichment culture.</title>
        <authorList>
            <person name="Poehlein A."/>
            <person name="Muehling M."/>
            <person name="Daniel R."/>
        </authorList>
    </citation>
    <scope>NUCLEOTIDE SEQUENCE</scope>
</reference>
<organism evidence="2">
    <name type="scientific">mine drainage metagenome</name>
    <dbReference type="NCBI Taxonomy" id="410659"/>
    <lineage>
        <taxon>unclassified sequences</taxon>
        <taxon>metagenomes</taxon>
        <taxon>ecological metagenomes</taxon>
    </lineage>
</organism>
<evidence type="ECO:0000313" key="2">
    <source>
        <dbReference type="EMBL" id="OIQ90944.1"/>
    </source>
</evidence>
<protein>
    <submittedName>
        <fullName evidence="2">Ubiquinone biosynthesis O-methyltransferase</fullName>
        <ecNumber evidence="2">2.1.1.222</ecNumber>
        <ecNumber evidence="2">2.1.1.64</ecNumber>
    </submittedName>
</protein>
<dbReference type="Pfam" id="PF13649">
    <property type="entry name" value="Methyltransf_25"/>
    <property type="match status" value="1"/>
</dbReference>
<comment type="caution">
    <text evidence="2">The sequence shown here is derived from an EMBL/GenBank/DDBJ whole genome shotgun (WGS) entry which is preliminary data.</text>
</comment>
<keyword evidence="2" id="KW-0489">Methyltransferase</keyword>
<dbReference type="InterPro" id="IPR029063">
    <property type="entry name" value="SAM-dependent_MTases_sf"/>
</dbReference>
<dbReference type="EMBL" id="MLJW01000275">
    <property type="protein sequence ID" value="OIQ90944.1"/>
    <property type="molecule type" value="Genomic_DNA"/>
</dbReference>
<dbReference type="EC" id="2.1.1.222" evidence="2"/>
<accession>A0A1J5R4P7</accession>
<dbReference type="GO" id="GO:0032259">
    <property type="term" value="P:methylation"/>
    <property type="evidence" value="ECO:0007669"/>
    <property type="project" value="UniProtKB-KW"/>
</dbReference>
<proteinExistence type="predicted"/>
<dbReference type="GO" id="GO:0102208">
    <property type="term" value="F:2-polyprenyl-6-hydroxyphenol methylase activity"/>
    <property type="evidence" value="ECO:0007669"/>
    <property type="project" value="UniProtKB-EC"/>
</dbReference>
<keyword evidence="2" id="KW-0808">Transferase</keyword>
<name>A0A1J5R4P7_9ZZZZ</name>
<dbReference type="Gene3D" id="3.40.50.150">
    <property type="entry name" value="Vaccinia Virus protein VP39"/>
    <property type="match status" value="1"/>
</dbReference>
<dbReference type="SUPFAM" id="SSF53335">
    <property type="entry name" value="S-adenosyl-L-methionine-dependent methyltransferases"/>
    <property type="match status" value="1"/>
</dbReference>
<feature type="domain" description="Methyltransferase" evidence="1">
    <location>
        <begin position="55"/>
        <end position="147"/>
    </location>
</feature>